<evidence type="ECO:0000313" key="2">
    <source>
        <dbReference type="EMBL" id="QIO09453.1"/>
    </source>
</evidence>
<evidence type="ECO:0000313" key="3">
    <source>
        <dbReference type="Proteomes" id="UP000501939"/>
    </source>
</evidence>
<dbReference type="Proteomes" id="UP000501939">
    <property type="component" value="Chromosome"/>
</dbReference>
<keyword evidence="3" id="KW-1185">Reference proteome</keyword>
<keyword evidence="1" id="KW-0472">Membrane</keyword>
<dbReference type="KEGG" id="alj:G8D99_10775"/>
<evidence type="ECO:0008006" key="4">
    <source>
        <dbReference type="Google" id="ProtNLM"/>
    </source>
</evidence>
<dbReference type="GO" id="GO:0030234">
    <property type="term" value="F:enzyme regulator activity"/>
    <property type="evidence" value="ECO:0007669"/>
    <property type="project" value="TreeGrafter"/>
</dbReference>
<reference evidence="2 3" key="1">
    <citation type="submission" date="2020-03" db="EMBL/GenBank/DDBJ databases">
        <authorList>
            <person name="Zhu W."/>
        </authorList>
    </citation>
    <scope>NUCLEOTIDE SEQUENCE [LARGE SCALE GENOMIC DNA]</scope>
    <source>
        <strain evidence="2 3">185</strain>
    </source>
</reference>
<dbReference type="InterPro" id="IPR007443">
    <property type="entry name" value="LpoA"/>
</dbReference>
<dbReference type="Pfam" id="PF04348">
    <property type="entry name" value="LppC"/>
    <property type="match status" value="2"/>
</dbReference>
<dbReference type="InterPro" id="IPR028082">
    <property type="entry name" value="Peripla_BP_I"/>
</dbReference>
<protein>
    <recommendedName>
        <fullName evidence="4">Penicillin-binding protein activator</fullName>
    </recommendedName>
</protein>
<accession>A0A6G8S663</accession>
<dbReference type="EMBL" id="CP049916">
    <property type="protein sequence ID" value="QIO09453.1"/>
    <property type="molecule type" value="Genomic_DNA"/>
</dbReference>
<dbReference type="PANTHER" id="PTHR38038">
    <property type="entry name" value="PENICILLIN-BINDING PROTEIN ACTIVATOR LPOA"/>
    <property type="match status" value="1"/>
</dbReference>
<evidence type="ECO:0000256" key="1">
    <source>
        <dbReference type="ARBA" id="ARBA00023136"/>
    </source>
</evidence>
<proteinExistence type="predicted"/>
<dbReference type="AlphaFoldDB" id="A0A6G8S663"/>
<dbReference type="PANTHER" id="PTHR38038:SF1">
    <property type="entry name" value="PENICILLIN-BINDING PROTEIN ACTIVATOR LPOA"/>
    <property type="match status" value="1"/>
</dbReference>
<name>A0A6G8S663_9GAMM</name>
<dbReference type="GO" id="GO:0031241">
    <property type="term" value="C:periplasmic side of cell outer membrane"/>
    <property type="evidence" value="ECO:0007669"/>
    <property type="project" value="TreeGrafter"/>
</dbReference>
<dbReference type="RefSeq" id="WP_166325659.1">
    <property type="nucleotide sequence ID" value="NZ_CP049916.1"/>
</dbReference>
<gene>
    <name evidence="2" type="ORF">G8D99_10775</name>
</gene>
<dbReference type="Gene3D" id="3.40.50.2300">
    <property type="match status" value="2"/>
</dbReference>
<sequence length="326" mass="36181">MLGKLDKLNYKKALLGLGLAGMIFQAQAEVLVILPESGPMARAGNSIKQGIVSAQRTSTANLALKFVNSDQKNIKDLLKAHINKKTEMVIGPLARSEVDALILQNPKVPVLALNEVSAQHPKVWQFSLSKDEDATALLKVLKKDKIKQIYVMRQQGTEQDTLSFINALYKKFEGHVAIVEQVPNVKSKEGLLLLGSNAWINLLNGIPNKRVYAQAISIEENHAIPVGLKFCDVPGIYQSTWRDLIELSKTQPTSMAYQRLYAFGGDAWQIAEQMLLNPKLKNMQFNGRTGVLKLNGQQPQNAINLNNRVERMPQCFENTAKGLKAL</sequence>
<dbReference type="GO" id="GO:0009252">
    <property type="term" value="P:peptidoglycan biosynthetic process"/>
    <property type="evidence" value="ECO:0007669"/>
    <property type="project" value="TreeGrafter"/>
</dbReference>
<dbReference type="SUPFAM" id="SSF53822">
    <property type="entry name" value="Periplasmic binding protein-like I"/>
    <property type="match status" value="1"/>
</dbReference>
<organism evidence="2 3">
    <name type="scientific">Acinetobacter lanii</name>
    <dbReference type="NCBI Taxonomy" id="2715163"/>
    <lineage>
        <taxon>Bacteria</taxon>
        <taxon>Pseudomonadati</taxon>
        <taxon>Pseudomonadota</taxon>
        <taxon>Gammaproteobacteria</taxon>
        <taxon>Moraxellales</taxon>
        <taxon>Moraxellaceae</taxon>
        <taxon>Acinetobacter</taxon>
    </lineage>
</organism>